<feature type="domain" description="RING-type" evidence="5">
    <location>
        <begin position="70"/>
        <end position="114"/>
    </location>
</feature>
<comment type="caution">
    <text evidence="7">The sequence shown here is derived from an EMBL/GenBank/DDBJ whole genome shotgun (WGS) entry which is preliminary data.</text>
</comment>
<dbReference type="Gene3D" id="3.30.40.10">
    <property type="entry name" value="Zinc/RING finger domain, C3HC4 (zinc finger)"/>
    <property type="match status" value="1"/>
</dbReference>
<dbReference type="InterPro" id="IPR052788">
    <property type="entry name" value="RING-type_E3_ligase_ATL"/>
</dbReference>
<protein>
    <recommendedName>
        <fullName evidence="5">RING-type domain-containing protein</fullName>
    </recommendedName>
</protein>
<dbReference type="Proteomes" id="UP000636709">
    <property type="component" value="Unassembled WGS sequence"/>
</dbReference>
<proteinExistence type="predicted"/>
<dbReference type="PANTHER" id="PTHR45798">
    <property type="entry name" value="RING-H2 FINGER PROTEIN ATL61-RELATED-RELATED"/>
    <property type="match status" value="1"/>
</dbReference>
<dbReference type="SUPFAM" id="SSF57850">
    <property type="entry name" value="RING/U-box"/>
    <property type="match status" value="1"/>
</dbReference>
<sequence length="117" mass="11878">MNAAAVLALQITAVALVVALLVAVIVAAAWGAKGRAGRDVVDVERALGAATITTYERAAAGLEGKAADVCAICLSEYAGGDELVRVVPACGHFFHAGCGVDAWLRARQTCPLCRGGL</sequence>
<evidence type="ECO:0000256" key="4">
    <source>
        <dbReference type="PROSITE-ProRule" id="PRU00175"/>
    </source>
</evidence>
<dbReference type="InterPro" id="IPR013083">
    <property type="entry name" value="Znf_RING/FYVE/PHD"/>
</dbReference>
<evidence type="ECO:0000313" key="6">
    <source>
        <dbReference type="EMBL" id="KAF8681661.1"/>
    </source>
</evidence>
<evidence type="ECO:0000256" key="2">
    <source>
        <dbReference type="ARBA" id="ARBA00022771"/>
    </source>
</evidence>
<dbReference type="Pfam" id="PF13639">
    <property type="entry name" value="zf-RING_2"/>
    <property type="match status" value="1"/>
</dbReference>
<dbReference type="EMBL" id="JACEFO010002109">
    <property type="protein sequence ID" value="KAF8681661.1"/>
    <property type="molecule type" value="Genomic_DNA"/>
</dbReference>
<dbReference type="AlphaFoldDB" id="A0A835BBR4"/>
<dbReference type="PROSITE" id="PS50089">
    <property type="entry name" value="ZF_RING_2"/>
    <property type="match status" value="1"/>
</dbReference>
<reference evidence="7" key="1">
    <citation type="submission" date="2020-07" db="EMBL/GenBank/DDBJ databases">
        <title>Genome sequence and genetic diversity analysis of an under-domesticated orphan crop, white fonio (Digitaria exilis).</title>
        <authorList>
            <person name="Bennetzen J.L."/>
            <person name="Chen S."/>
            <person name="Ma X."/>
            <person name="Wang X."/>
            <person name="Yssel A.E.J."/>
            <person name="Chaluvadi S.R."/>
            <person name="Johnson M."/>
            <person name="Gangashetty P."/>
            <person name="Hamidou F."/>
            <person name="Sanogo M.D."/>
            <person name="Zwaenepoel A."/>
            <person name="Wallace J."/>
            <person name="Van De Peer Y."/>
            <person name="Van Deynze A."/>
        </authorList>
    </citation>
    <scope>NUCLEOTIDE SEQUENCE</scope>
    <source>
        <tissue evidence="7">Leaves</tissue>
    </source>
</reference>
<evidence type="ECO:0000313" key="7">
    <source>
        <dbReference type="EMBL" id="KAF8682101.1"/>
    </source>
</evidence>
<evidence type="ECO:0000256" key="3">
    <source>
        <dbReference type="ARBA" id="ARBA00022833"/>
    </source>
</evidence>
<keyword evidence="8" id="KW-1185">Reference proteome</keyword>
<evidence type="ECO:0000256" key="1">
    <source>
        <dbReference type="ARBA" id="ARBA00022723"/>
    </source>
</evidence>
<dbReference type="EMBL" id="JACEFO010002108">
    <property type="protein sequence ID" value="KAF8682101.1"/>
    <property type="molecule type" value="Genomic_DNA"/>
</dbReference>
<keyword evidence="1" id="KW-0479">Metal-binding</keyword>
<gene>
    <name evidence="7" type="ORF">HU200_045081</name>
    <name evidence="6" type="ORF">HU200_045086</name>
</gene>
<dbReference type="InterPro" id="IPR001841">
    <property type="entry name" value="Znf_RING"/>
</dbReference>
<dbReference type="OrthoDB" id="8062037at2759"/>
<dbReference type="GO" id="GO:0008270">
    <property type="term" value="F:zinc ion binding"/>
    <property type="evidence" value="ECO:0007669"/>
    <property type="project" value="UniProtKB-KW"/>
</dbReference>
<dbReference type="PANTHER" id="PTHR45798:SF88">
    <property type="entry name" value="RING-H2 FINGER PROTEIN ATL61-RELATED"/>
    <property type="match status" value="1"/>
</dbReference>
<organism evidence="7 8">
    <name type="scientific">Digitaria exilis</name>
    <dbReference type="NCBI Taxonomy" id="1010633"/>
    <lineage>
        <taxon>Eukaryota</taxon>
        <taxon>Viridiplantae</taxon>
        <taxon>Streptophyta</taxon>
        <taxon>Embryophyta</taxon>
        <taxon>Tracheophyta</taxon>
        <taxon>Spermatophyta</taxon>
        <taxon>Magnoliopsida</taxon>
        <taxon>Liliopsida</taxon>
        <taxon>Poales</taxon>
        <taxon>Poaceae</taxon>
        <taxon>PACMAD clade</taxon>
        <taxon>Panicoideae</taxon>
        <taxon>Panicodae</taxon>
        <taxon>Paniceae</taxon>
        <taxon>Anthephorinae</taxon>
        <taxon>Digitaria</taxon>
    </lineage>
</organism>
<name>A0A835BBR4_9POAL</name>
<keyword evidence="3" id="KW-0862">Zinc</keyword>
<dbReference type="SMART" id="SM00184">
    <property type="entry name" value="RING"/>
    <property type="match status" value="1"/>
</dbReference>
<evidence type="ECO:0000259" key="5">
    <source>
        <dbReference type="PROSITE" id="PS50089"/>
    </source>
</evidence>
<evidence type="ECO:0000313" key="8">
    <source>
        <dbReference type="Proteomes" id="UP000636709"/>
    </source>
</evidence>
<accession>A0A835BBR4</accession>
<keyword evidence="2 4" id="KW-0863">Zinc-finger</keyword>